<evidence type="ECO:0000259" key="8">
    <source>
        <dbReference type="Pfam" id="PF01529"/>
    </source>
</evidence>
<comment type="caution">
    <text evidence="9">The sequence shown here is derived from an EMBL/GenBank/DDBJ whole genome shotgun (WGS) entry which is preliminary data.</text>
</comment>
<keyword evidence="2 7" id="KW-0808">Transferase</keyword>
<evidence type="ECO:0000256" key="3">
    <source>
        <dbReference type="ARBA" id="ARBA00022692"/>
    </source>
</evidence>
<feature type="transmembrane region" description="Helical" evidence="7">
    <location>
        <begin position="16"/>
        <end position="37"/>
    </location>
</feature>
<evidence type="ECO:0000256" key="6">
    <source>
        <dbReference type="ARBA" id="ARBA00023315"/>
    </source>
</evidence>
<dbReference type="GO" id="GO:0016020">
    <property type="term" value="C:membrane"/>
    <property type="evidence" value="ECO:0007669"/>
    <property type="project" value="UniProtKB-SubCell"/>
</dbReference>
<gene>
    <name evidence="9" type="ORF">SteCoe_10839</name>
</gene>
<evidence type="ECO:0000256" key="2">
    <source>
        <dbReference type="ARBA" id="ARBA00022679"/>
    </source>
</evidence>
<sequence length="252" mass="28892">MPRKNGFTQPINCEQICGLLTGLFLILIYCIIILPILRNPWQIVNSVIYSILVIGTLAFTGIAAYIDPTDYQTSYNSIKYCTICNRNVSNDSKHCGQCNRCVASFDHHCSWINNCVGKCNYRYFILTVIFLEGFMLFQFCNSIYIINTQAQHPEELRKIFQKELVYAMMALSALFSGIFCLSNGALICFHGYLNVKRLTTYEFIIERRKRSSKISSGDDIKKYYEPYVEASKSESFELVRAPNLLESNNKSS</sequence>
<comment type="domain">
    <text evidence="7">The DHHC domain is required for palmitoyltransferase activity.</text>
</comment>
<proteinExistence type="inferred from homology"/>
<dbReference type="InterPro" id="IPR001594">
    <property type="entry name" value="Palmitoyltrfase_DHHC"/>
</dbReference>
<dbReference type="Proteomes" id="UP000187209">
    <property type="component" value="Unassembled WGS sequence"/>
</dbReference>
<dbReference type="GO" id="GO:0005794">
    <property type="term" value="C:Golgi apparatus"/>
    <property type="evidence" value="ECO:0007669"/>
    <property type="project" value="TreeGrafter"/>
</dbReference>
<comment type="subcellular location">
    <subcellularLocation>
        <location evidence="1">Membrane</location>
        <topology evidence="1">Multi-pass membrane protein</topology>
    </subcellularLocation>
</comment>
<comment type="similarity">
    <text evidence="7">Belongs to the DHHC palmitoyltransferase family.</text>
</comment>
<dbReference type="EC" id="2.3.1.225" evidence="7"/>
<dbReference type="GO" id="GO:0006612">
    <property type="term" value="P:protein targeting to membrane"/>
    <property type="evidence" value="ECO:0007669"/>
    <property type="project" value="TreeGrafter"/>
</dbReference>
<evidence type="ECO:0000256" key="1">
    <source>
        <dbReference type="ARBA" id="ARBA00004141"/>
    </source>
</evidence>
<keyword evidence="5 7" id="KW-0472">Membrane</keyword>
<evidence type="ECO:0000256" key="7">
    <source>
        <dbReference type="RuleBase" id="RU079119"/>
    </source>
</evidence>
<evidence type="ECO:0000256" key="5">
    <source>
        <dbReference type="ARBA" id="ARBA00023136"/>
    </source>
</evidence>
<dbReference type="EMBL" id="MPUH01000177">
    <property type="protein sequence ID" value="OMJ87422.1"/>
    <property type="molecule type" value="Genomic_DNA"/>
</dbReference>
<dbReference type="PANTHER" id="PTHR22883">
    <property type="entry name" value="ZINC FINGER DHHC DOMAIN CONTAINING PROTEIN"/>
    <property type="match status" value="1"/>
</dbReference>
<organism evidence="9 10">
    <name type="scientific">Stentor coeruleus</name>
    <dbReference type="NCBI Taxonomy" id="5963"/>
    <lineage>
        <taxon>Eukaryota</taxon>
        <taxon>Sar</taxon>
        <taxon>Alveolata</taxon>
        <taxon>Ciliophora</taxon>
        <taxon>Postciliodesmatophora</taxon>
        <taxon>Heterotrichea</taxon>
        <taxon>Heterotrichida</taxon>
        <taxon>Stentoridae</taxon>
        <taxon>Stentor</taxon>
    </lineage>
</organism>
<feature type="transmembrane region" description="Helical" evidence="7">
    <location>
        <begin position="43"/>
        <end position="66"/>
    </location>
</feature>
<dbReference type="PROSITE" id="PS50216">
    <property type="entry name" value="DHHC"/>
    <property type="match status" value="1"/>
</dbReference>
<keyword evidence="4 7" id="KW-1133">Transmembrane helix</keyword>
<dbReference type="AlphaFoldDB" id="A0A1R2CEJ1"/>
<keyword evidence="6 7" id="KW-0012">Acyltransferase</keyword>
<dbReference type="GO" id="GO:0005783">
    <property type="term" value="C:endoplasmic reticulum"/>
    <property type="evidence" value="ECO:0007669"/>
    <property type="project" value="TreeGrafter"/>
</dbReference>
<keyword evidence="10" id="KW-1185">Reference proteome</keyword>
<reference evidence="9 10" key="1">
    <citation type="submission" date="2016-11" db="EMBL/GenBank/DDBJ databases">
        <title>The macronuclear genome of Stentor coeruleus: a giant cell with tiny introns.</title>
        <authorList>
            <person name="Slabodnick M."/>
            <person name="Ruby J.G."/>
            <person name="Reiff S.B."/>
            <person name="Swart E.C."/>
            <person name="Gosai S."/>
            <person name="Prabakaran S."/>
            <person name="Witkowska E."/>
            <person name="Larue G.E."/>
            <person name="Fisher S."/>
            <person name="Freeman R.M."/>
            <person name="Gunawardena J."/>
            <person name="Chu W."/>
            <person name="Stover N.A."/>
            <person name="Gregory B.D."/>
            <person name="Nowacki M."/>
            <person name="Derisi J."/>
            <person name="Roy S.W."/>
            <person name="Marshall W.F."/>
            <person name="Sood P."/>
        </authorList>
    </citation>
    <scope>NUCLEOTIDE SEQUENCE [LARGE SCALE GENOMIC DNA]</scope>
    <source>
        <strain evidence="9">WM001</strain>
    </source>
</reference>
<comment type="catalytic activity">
    <reaction evidence="7">
        <text>L-cysteinyl-[protein] + hexadecanoyl-CoA = S-hexadecanoyl-L-cysteinyl-[protein] + CoA</text>
        <dbReference type="Rhea" id="RHEA:36683"/>
        <dbReference type="Rhea" id="RHEA-COMP:10131"/>
        <dbReference type="Rhea" id="RHEA-COMP:11032"/>
        <dbReference type="ChEBI" id="CHEBI:29950"/>
        <dbReference type="ChEBI" id="CHEBI:57287"/>
        <dbReference type="ChEBI" id="CHEBI:57379"/>
        <dbReference type="ChEBI" id="CHEBI:74151"/>
        <dbReference type="EC" id="2.3.1.225"/>
    </reaction>
</comment>
<dbReference type="Pfam" id="PF01529">
    <property type="entry name" value="DHHC"/>
    <property type="match status" value="1"/>
</dbReference>
<dbReference type="InterPro" id="IPR039859">
    <property type="entry name" value="PFA4/ZDH16/20/ERF2-like"/>
</dbReference>
<feature type="transmembrane region" description="Helical" evidence="7">
    <location>
        <begin position="166"/>
        <end position="189"/>
    </location>
</feature>
<evidence type="ECO:0000256" key="4">
    <source>
        <dbReference type="ARBA" id="ARBA00022989"/>
    </source>
</evidence>
<dbReference type="GO" id="GO:0019706">
    <property type="term" value="F:protein-cysteine S-palmitoyltransferase activity"/>
    <property type="evidence" value="ECO:0007669"/>
    <property type="project" value="UniProtKB-EC"/>
</dbReference>
<feature type="domain" description="Palmitoyltransferase DHHC" evidence="8">
    <location>
        <begin position="76"/>
        <end position="204"/>
    </location>
</feature>
<evidence type="ECO:0000313" key="9">
    <source>
        <dbReference type="EMBL" id="OMJ87422.1"/>
    </source>
</evidence>
<accession>A0A1R2CEJ1</accession>
<protein>
    <recommendedName>
        <fullName evidence="7">Palmitoyltransferase</fullName>
        <ecNumber evidence="7">2.3.1.225</ecNumber>
    </recommendedName>
</protein>
<feature type="transmembrane region" description="Helical" evidence="7">
    <location>
        <begin position="123"/>
        <end position="146"/>
    </location>
</feature>
<keyword evidence="3 7" id="KW-0812">Transmembrane</keyword>
<dbReference type="OrthoDB" id="1924421at2759"/>
<name>A0A1R2CEJ1_9CILI</name>
<evidence type="ECO:0000313" key="10">
    <source>
        <dbReference type="Proteomes" id="UP000187209"/>
    </source>
</evidence>